<dbReference type="AlphaFoldDB" id="A0A915KD92"/>
<proteinExistence type="predicted"/>
<sequence length="45" mass="4958">MIVSKFKRESNTQAFRKIAVILSLSSALNTMAPITPDFATRSTIT</sequence>
<dbReference type="Proteomes" id="UP000887565">
    <property type="component" value="Unplaced"/>
</dbReference>
<reference evidence="2" key="1">
    <citation type="submission" date="2022-11" db="UniProtKB">
        <authorList>
            <consortium name="WormBaseParasite"/>
        </authorList>
    </citation>
    <scope>IDENTIFICATION</scope>
</reference>
<evidence type="ECO:0000313" key="1">
    <source>
        <dbReference type="Proteomes" id="UP000887565"/>
    </source>
</evidence>
<accession>A0A915KD92</accession>
<dbReference type="WBParaSite" id="nRc.2.0.1.t35894-RA">
    <property type="protein sequence ID" value="nRc.2.0.1.t35894-RA"/>
    <property type="gene ID" value="nRc.2.0.1.g35894"/>
</dbReference>
<organism evidence="1 2">
    <name type="scientific">Romanomermis culicivorax</name>
    <name type="common">Nematode worm</name>
    <dbReference type="NCBI Taxonomy" id="13658"/>
    <lineage>
        <taxon>Eukaryota</taxon>
        <taxon>Metazoa</taxon>
        <taxon>Ecdysozoa</taxon>
        <taxon>Nematoda</taxon>
        <taxon>Enoplea</taxon>
        <taxon>Dorylaimia</taxon>
        <taxon>Mermithida</taxon>
        <taxon>Mermithoidea</taxon>
        <taxon>Mermithidae</taxon>
        <taxon>Romanomermis</taxon>
    </lineage>
</organism>
<protein>
    <submittedName>
        <fullName evidence="2">Uncharacterized protein</fullName>
    </submittedName>
</protein>
<keyword evidence="1" id="KW-1185">Reference proteome</keyword>
<evidence type="ECO:0000313" key="2">
    <source>
        <dbReference type="WBParaSite" id="nRc.2.0.1.t35894-RA"/>
    </source>
</evidence>
<name>A0A915KD92_ROMCU</name>